<dbReference type="InterPro" id="IPR029069">
    <property type="entry name" value="HotDog_dom_sf"/>
</dbReference>
<keyword evidence="4" id="KW-1185">Reference proteome</keyword>
<evidence type="ECO:0000313" key="3">
    <source>
        <dbReference type="EMBL" id="TSJ67253.1"/>
    </source>
</evidence>
<proteinExistence type="inferred from homology"/>
<reference evidence="3 4" key="1">
    <citation type="submission" date="2019-07" db="EMBL/GenBank/DDBJ databases">
        <title>Allobacillus sp. nov. SKP isolated from shrimp paste of Euphausiacea.</title>
        <authorList>
            <person name="Kanchanasin P."/>
            <person name="Tanasupawat S."/>
            <person name="Shi W."/>
            <person name="Wu L."/>
            <person name="Ma J."/>
        </authorList>
    </citation>
    <scope>NUCLEOTIDE SEQUENCE [LARGE SCALE GENOMIC DNA]</scope>
    <source>
        <strain evidence="3 4">SKP4-8</strain>
    </source>
</reference>
<dbReference type="AlphaFoldDB" id="A0A556PS97"/>
<dbReference type="NCBIfam" id="TIGR00051">
    <property type="entry name" value="YbgC/FadM family acyl-CoA thioesterase"/>
    <property type="match status" value="1"/>
</dbReference>
<dbReference type="EMBL" id="VMHE01000002">
    <property type="protein sequence ID" value="TSJ67253.1"/>
    <property type="molecule type" value="Genomic_DNA"/>
</dbReference>
<dbReference type="PANTHER" id="PTHR31793">
    <property type="entry name" value="4-HYDROXYBENZOYL-COA THIOESTERASE FAMILY MEMBER"/>
    <property type="match status" value="1"/>
</dbReference>
<comment type="similarity">
    <text evidence="1">Belongs to the 4-hydroxybenzoyl-CoA thioesterase family.</text>
</comment>
<accession>A0A556PS97</accession>
<dbReference type="SUPFAM" id="SSF54637">
    <property type="entry name" value="Thioesterase/thiol ester dehydrase-isomerase"/>
    <property type="match status" value="1"/>
</dbReference>
<dbReference type="InterPro" id="IPR006684">
    <property type="entry name" value="YbgC/YbaW"/>
</dbReference>
<dbReference type="PIRSF" id="PIRSF003230">
    <property type="entry name" value="YbgC"/>
    <property type="match status" value="1"/>
</dbReference>
<evidence type="ECO:0000256" key="2">
    <source>
        <dbReference type="ARBA" id="ARBA00022801"/>
    </source>
</evidence>
<keyword evidence="2" id="KW-0378">Hydrolase</keyword>
<dbReference type="PANTHER" id="PTHR31793:SF27">
    <property type="entry name" value="NOVEL THIOESTERASE SUPERFAMILY DOMAIN AND SAPOSIN A-TYPE DOMAIN CONTAINING PROTEIN (0610012H03RIK)"/>
    <property type="match status" value="1"/>
</dbReference>
<organism evidence="3 4">
    <name type="scientific">Allobacillus salarius</name>
    <dbReference type="NCBI Taxonomy" id="1955272"/>
    <lineage>
        <taxon>Bacteria</taxon>
        <taxon>Bacillati</taxon>
        <taxon>Bacillota</taxon>
        <taxon>Bacilli</taxon>
        <taxon>Bacillales</taxon>
        <taxon>Bacillaceae</taxon>
        <taxon>Allobacillus</taxon>
    </lineage>
</organism>
<sequence length="139" mass="16178">MVINETDVTVRYQETDQMGVVYHSNYFVWFEIGRTRLIEQLGFDYIAMEEEGILAPVIDIQASYKTPVRYGQTARVETKIAEYNGFRVTYSYKIFTEDNQLSVTGTSTHVCVKKSNFRPISIKKHFPELHETYLNAMES</sequence>
<evidence type="ECO:0000256" key="1">
    <source>
        <dbReference type="ARBA" id="ARBA00005953"/>
    </source>
</evidence>
<dbReference type="Gene3D" id="3.10.129.10">
    <property type="entry name" value="Hotdog Thioesterase"/>
    <property type="match status" value="1"/>
</dbReference>
<dbReference type="GO" id="GO:0047617">
    <property type="term" value="F:fatty acyl-CoA hydrolase activity"/>
    <property type="evidence" value="ECO:0007669"/>
    <property type="project" value="TreeGrafter"/>
</dbReference>
<protein>
    <submittedName>
        <fullName evidence="3">Acyl-CoA thioesterase</fullName>
    </submittedName>
</protein>
<dbReference type="InterPro" id="IPR050563">
    <property type="entry name" value="4-hydroxybenzoyl-CoA_TE"/>
</dbReference>
<dbReference type="Proteomes" id="UP000316425">
    <property type="component" value="Unassembled WGS sequence"/>
</dbReference>
<dbReference type="RefSeq" id="WP_144087842.1">
    <property type="nucleotide sequence ID" value="NZ_VMHE01000002.1"/>
</dbReference>
<dbReference type="CDD" id="cd00586">
    <property type="entry name" value="4HBT"/>
    <property type="match status" value="1"/>
</dbReference>
<evidence type="ECO:0000313" key="4">
    <source>
        <dbReference type="Proteomes" id="UP000316425"/>
    </source>
</evidence>
<dbReference type="Pfam" id="PF13279">
    <property type="entry name" value="4HBT_2"/>
    <property type="match status" value="1"/>
</dbReference>
<comment type="caution">
    <text evidence="3">The sequence shown here is derived from an EMBL/GenBank/DDBJ whole genome shotgun (WGS) entry which is preliminary data.</text>
</comment>
<dbReference type="OrthoDB" id="9800856at2"/>
<name>A0A556PS97_9BACI</name>
<gene>
    <name evidence="3" type="ORF">FPQ13_03055</name>
</gene>